<name>A0A438I1M7_VITVI</name>
<reference evidence="1 2" key="1">
    <citation type="journal article" date="2018" name="PLoS Genet.">
        <title>Population sequencing reveals clonal diversity and ancestral inbreeding in the grapevine cultivar Chardonnay.</title>
        <authorList>
            <person name="Roach M.J."/>
            <person name="Johnson D.L."/>
            <person name="Bohlmann J."/>
            <person name="van Vuuren H.J."/>
            <person name="Jones S.J."/>
            <person name="Pretorius I.S."/>
            <person name="Schmidt S.A."/>
            <person name="Borneman A.R."/>
        </authorList>
    </citation>
    <scope>NUCLEOTIDE SEQUENCE [LARGE SCALE GENOMIC DNA]</scope>
    <source>
        <strain evidence="2">cv. Chardonnay</strain>
        <tissue evidence="1">Leaf</tissue>
    </source>
</reference>
<dbReference type="EMBL" id="QGNW01000153">
    <property type="protein sequence ID" value="RVW90615.1"/>
    <property type="molecule type" value="Genomic_DNA"/>
</dbReference>
<sequence length="148" mass="17286">MERKIHLINWEVVCTQKENGRLVIGMKYGQEGFGWRTNEARGAFRVGVWKEILKEANWCWDNIMFKLFALAVHRNATINEGLQDLLRRGLDGLERYGSRHLWSQMLAVPNTLAFPVRCIWVDKVPTKAALFAWEAMWGKILTLDRLKK</sequence>
<comment type="caution">
    <text evidence="1">The sequence shown here is derived from an EMBL/GenBank/DDBJ whole genome shotgun (WGS) entry which is preliminary data.</text>
</comment>
<protein>
    <recommendedName>
        <fullName evidence="3">Reverse transcriptase zinc-binding domain-containing protein</fullName>
    </recommendedName>
</protein>
<gene>
    <name evidence="1" type="ORF">CK203_038796</name>
</gene>
<dbReference type="Proteomes" id="UP000288805">
    <property type="component" value="Unassembled WGS sequence"/>
</dbReference>
<evidence type="ECO:0000313" key="2">
    <source>
        <dbReference type="Proteomes" id="UP000288805"/>
    </source>
</evidence>
<accession>A0A438I1M7</accession>
<dbReference type="AlphaFoldDB" id="A0A438I1M7"/>
<evidence type="ECO:0008006" key="3">
    <source>
        <dbReference type="Google" id="ProtNLM"/>
    </source>
</evidence>
<evidence type="ECO:0000313" key="1">
    <source>
        <dbReference type="EMBL" id="RVW90615.1"/>
    </source>
</evidence>
<organism evidence="1 2">
    <name type="scientific">Vitis vinifera</name>
    <name type="common">Grape</name>
    <dbReference type="NCBI Taxonomy" id="29760"/>
    <lineage>
        <taxon>Eukaryota</taxon>
        <taxon>Viridiplantae</taxon>
        <taxon>Streptophyta</taxon>
        <taxon>Embryophyta</taxon>
        <taxon>Tracheophyta</taxon>
        <taxon>Spermatophyta</taxon>
        <taxon>Magnoliopsida</taxon>
        <taxon>eudicotyledons</taxon>
        <taxon>Gunneridae</taxon>
        <taxon>Pentapetalae</taxon>
        <taxon>rosids</taxon>
        <taxon>Vitales</taxon>
        <taxon>Vitaceae</taxon>
        <taxon>Viteae</taxon>
        <taxon>Vitis</taxon>
    </lineage>
</organism>
<proteinExistence type="predicted"/>